<dbReference type="AlphaFoldDB" id="A0A5C8V3U5"/>
<dbReference type="SUPFAM" id="SSF51556">
    <property type="entry name" value="Metallo-dependent hydrolases"/>
    <property type="match status" value="1"/>
</dbReference>
<dbReference type="InterPro" id="IPR032466">
    <property type="entry name" value="Metal_Hydrolase"/>
</dbReference>
<evidence type="ECO:0000259" key="1">
    <source>
        <dbReference type="Pfam" id="PF01979"/>
    </source>
</evidence>
<dbReference type="SUPFAM" id="SSF51338">
    <property type="entry name" value="Composite domain of metallo-dependent hydrolases"/>
    <property type="match status" value="1"/>
</dbReference>
<dbReference type="InterPro" id="IPR011059">
    <property type="entry name" value="Metal-dep_hydrolase_composite"/>
</dbReference>
<proteinExistence type="predicted"/>
<dbReference type="Pfam" id="PF01979">
    <property type="entry name" value="Amidohydro_1"/>
    <property type="match status" value="1"/>
</dbReference>
<dbReference type="InterPro" id="IPR051781">
    <property type="entry name" value="Metallo-dep_Hydrolase"/>
</dbReference>
<dbReference type="CDD" id="cd01299">
    <property type="entry name" value="Met_dep_hydrolase_A"/>
    <property type="match status" value="1"/>
</dbReference>
<keyword evidence="3" id="KW-1185">Reference proteome</keyword>
<protein>
    <submittedName>
        <fullName evidence="2">Amidohydrolase family protein</fullName>
    </submittedName>
</protein>
<evidence type="ECO:0000313" key="3">
    <source>
        <dbReference type="Proteomes" id="UP000321456"/>
    </source>
</evidence>
<comment type="caution">
    <text evidence="2">The sequence shown here is derived from an EMBL/GenBank/DDBJ whole genome shotgun (WGS) entry which is preliminary data.</text>
</comment>
<dbReference type="InterPro" id="IPR006680">
    <property type="entry name" value="Amidohydro-rel"/>
</dbReference>
<dbReference type="GO" id="GO:0016810">
    <property type="term" value="F:hydrolase activity, acting on carbon-nitrogen (but not peptide) bonds"/>
    <property type="evidence" value="ECO:0007669"/>
    <property type="project" value="InterPro"/>
</dbReference>
<dbReference type="Proteomes" id="UP000321456">
    <property type="component" value="Unassembled WGS sequence"/>
</dbReference>
<accession>A0A5C8V3U5</accession>
<organism evidence="2 3">
    <name type="scientific">Flagellimonas hymeniacidonis</name>
    <dbReference type="NCBI Taxonomy" id="2603628"/>
    <lineage>
        <taxon>Bacteria</taxon>
        <taxon>Pseudomonadati</taxon>
        <taxon>Bacteroidota</taxon>
        <taxon>Flavobacteriia</taxon>
        <taxon>Flavobacteriales</taxon>
        <taxon>Flavobacteriaceae</taxon>
        <taxon>Flagellimonas</taxon>
    </lineage>
</organism>
<dbReference type="Gene3D" id="3.20.20.140">
    <property type="entry name" value="Metal-dependent hydrolases"/>
    <property type="match status" value="1"/>
</dbReference>
<dbReference type="PANTHER" id="PTHR43135:SF3">
    <property type="entry name" value="ALPHA-D-RIBOSE 1-METHYLPHOSPHONATE 5-TRIPHOSPHATE DIPHOSPHATASE"/>
    <property type="match status" value="1"/>
</dbReference>
<dbReference type="Gene3D" id="2.30.40.10">
    <property type="entry name" value="Urease, subunit C, domain 1"/>
    <property type="match status" value="1"/>
</dbReference>
<dbReference type="PANTHER" id="PTHR43135">
    <property type="entry name" value="ALPHA-D-RIBOSE 1-METHYLPHOSPHONATE 5-TRIPHOSPHATE DIPHOSPHATASE"/>
    <property type="match status" value="1"/>
</dbReference>
<name>A0A5C8V3U5_9FLAO</name>
<sequence>MRTITILTFFIIAIGVNAQNIYLKNVNIFDGNSNTISSTSAVKIKGKTIEWIGNQLSQDPDGYQVIDGLGYYLMPGMIDAHTHISDFKAAERALNSGVTTVRSASTKFYQDVTLGNLAKKGVIPGPDFVSAGVYVTPNLGETILADTRLSNLSEGVYSEEALRQLVRINAARGVDVIKTRGTERAGLPETDPRQQTYTKEQLRIVVDEAAKHNLKVMVHAHGDEGGRAAVEAGVVSIEHGTFLSRATLGLMKTKGTFLVPTFITIEDLKVPGGEYSNPTLELRGKFMMVEAERTIKEALALGVKMATGADNDYSAESTTRVSLEAEHFVRLGMTNFQALQAATKNGAELLGLSNQIGTLESGKEADMILLPNNPLEDIVALQDVLLVISNGQIALKRIPFTLNE</sequence>
<evidence type="ECO:0000313" key="2">
    <source>
        <dbReference type="EMBL" id="TXN35702.1"/>
    </source>
</evidence>
<reference evidence="2 3" key="1">
    <citation type="submission" date="2019-08" db="EMBL/GenBank/DDBJ databases">
        <title>Professor.</title>
        <authorList>
            <person name="Park J.S."/>
        </authorList>
    </citation>
    <scope>NUCLEOTIDE SEQUENCE [LARGE SCALE GENOMIC DNA]</scope>
    <source>
        <strain evidence="2 3">176CP5-101</strain>
    </source>
</reference>
<keyword evidence="2" id="KW-0378">Hydrolase</keyword>
<dbReference type="RefSeq" id="WP_147744450.1">
    <property type="nucleotide sequence ID" value="NZ_VRUR01000002.1"/>
</dbReference>
<feature type="domain" description="Amidohydrolase-related" evidence="1">
    <location>
        <begin position="72"/>
        <end position="393"/>
    </location>
</feature>
<dbReference type="EMBL" id="VRUR01000002">
    <property type="protein sequence ID" value="TXN35702.1"/>
    <property type="molecule type" value="Genomic_DNA"/>
</dbReference>
<gene>
    <name evidence="2" type="ORF">FVB32_14100</name>
</gene>
<dbReference type="InterPro" id="IPR057744">
    <property type="entry name" value="OTAase-like"/>
</dbReference>